<dbReference type="KEGG" id="swf:E3E12_00230"/>
<keyword evidence="1" id="KW-0547">Nucleotide-binding</keyword>
<keyword evidence="2" id="KW-1185">Reference proteome</keyword>
<dbReference type="Gene3D" id="3.40.50.300">
    <property type="entry name" value="P-loop containing nucleotide triphosphate hydrolases"/>
    <property type="match status" value="1"/>
</dbReference>
<name>A0A4Y6UCY1_9PROT</name>
<proteinExistence type="predicted"/>
<evidence type="ECO:0000313" key="2">
    <source>
        <dbReference type="Proteomes" id="UP000318709"/>
    </source>
</evidence>
<dbReference type="AlphaFoldDB" id="A0A4Y6UCY1"/>
<dbReference type="SUPFAM" id="SSF52540">
    <property type="entry name" value="P-loop containing nucleoside triphosphate hydrolases"/>
    <property type="match status" value="1"/>
</dbReference>
<dbReference type="InterPro" id="IPR027417">
    <property type="entry name" value="P-loop_NTPase"/>
</dbReference>
<dbReference type="GO" id="GO:0005524">
    <property type="term" value="F:ATP binding"/>
    <property type="evidence" value="ECO:0007669"/>
    <property type="project" value="UniProtKB-KW"/>
</dbReference>
<sequence>MLQDGPLLGPALELVDACPQVERGVLPVPYNLTLAPGECALIECRDPVQSTFFTDFCAGQVPVGSGTIRCLGLAWKDLDAVRTDALRGCIGRLTLNKGWVDFSPMQMNILWPGLYHTYTPLQELVDAAVRLCIDFGLPGLPTVYPTRMSAVDRQRAALVRAFLNGPSLLLLEEPVQPMDDFYDAFIMQLTAARDRGCAVVWISSGREVWQDYIQPGMQQFRLSDGGLVSVRR</sequence>
<accession>A0A4Y6UCY1</accession>
<dbReference type="Proteomes" id="UP000318709">
    <property type="component" value="Chromosome"/>
</dbReference>
<protein>
    <submittedName>
        <fullName evidence="1">ABC transporter ATP-binding protein</fullName>
    </submittedName>
</protein>
<dbReference type="OrthoDB" id="7277945at2"/>
<dbReference type="EMBL" id="CP038231">
    <property type="protein sequence ID" value="QDH14241.1"/>
    <property type="molecule type" value="Genomic_DNA"/>
</dbReference>
<gene>
    <name evidence="1" type="ORF">E3E12_00230</name>
</gene>
<reference evidence="1 2" key="1">
    <citation type="submission" date="2019-03" db="EMBL/GenBank/DDBJ databases">
        <title>The complete genome sequence of Swingsia_sp. F3b2 LMG30590(T).</title>
        <authorList>
            <person name="Chua K.-O."/>
            <person name="Chan K.-G."/>
            <person name="See-Too W.-S."/>
        </authorList>
    </citation>
    <scope>NUCLEOTIDE SEQUENCE [LARGE SCALE GENOMIC DNA]</scope>
    <source>
        <strain evidence="1 2">F3b2</strain>
    </source>
</reference>
<keyword evidence="1" id="KW-0067">ATP-binding</keyword>
<organism evidence="1 2">
    <name type="scientific">Formicincola oecophyllae</name>
    <dbReference type="NCBI Taxonomy" id="2558361"/>
    <lineage>
        <taxon>Bacteria</taxon>
        <taxon>Pseudomonadati</taxon>
        <taxon>Pseudomonadota</taxon>
        <taxon>Alphaproteobacteria</taxon>
        <taxon>Acetobacterales</taxon>
        <taxon>Acetobacteraceae</taxon>
        <taxon>Formicincola</taxon>
    </lineage>
</organism>
<evidence type="ECO:0000313" key="1">
    <source>
        <dbReference type="EMBL" id="QDH14241.1"/>
    </source>
</evidence>